<dbReference type="STRING" id="640512.BC1003_6087"/>
<organism evidence="1">
    <name type="scientific">Burkholderia sp. (strain CCGE1003)</name>
    <dbReference type="NCBI Taxonomy" id="640512"/>
    <lineage>
        <taxon>Bacteria</taxon>
        <taxon>Pseudomonadati</taxon>
        <taxon>Pseudomonadota</taxon>
        <taxon>Betaproteobacteria</taxon>
        <taxon>Burkholderiales</taxon>
        <taxon>Burkholderiaceae</taxon>
        <taxon>Burkholderia</taxon>
    </lineage>
</organism>
<name>E1TIS0_BURSG</name>
<sequence length="295" mass="32359">MNIWESPPFAALAAPVLWTPTATTGERFVALILVQFKSPNRGEIATPIVFHPKQLRAMIGAKRAESALGIMQHVAEFMQQQMIAGADFNQVVAPFDGFDVGATTNIKGYSAKQVVDTAIRTLSAFGTRSYFEDDEEQVQRNSVPTRQFLRSLRSVFAQNDDERRARFNRTIEVAGAAGMTIDYAHDKHLIQVTSLPQTAPHLAALQKEAESKILELDITASILRSNAPAQSALLINTAALNTAKTKEASQIANELLARLRFMSGQKGIDLRLVRDPFQAAQILEELEVGQGLTNA</sequence>
<reference evidence="1" key="1">
    <citation type="submission" date="2010-09" db="EMBL/GenBank/DDBJ databases">
        <title>Complete sequence of chromosome2 of Burkholderia sp. CCGE1003.</title>
        <authorList>
            <consortium name="US DOE Joint Genome Institute"/>
            <person name="Lucas S."/>
            <person name="Copeland A."/>
            <person name="Lapidus A."/>
            <person name="Cheng J.-F."/>
            <person name="Bruce D."/>
            <person name="Goodwin L."/>
            <person name="Pitluck S."/>
            <person name="Daligault H."/>
            <person name="Davenport K."/>
            <person name="Detter J.C."/>
            <person name="Han C."/>
            <person name="Tapia R."/>
            <person name="Land M."/>
            <person name="Hauser L."/>
            <person name="Jeffries C."/>
            <person name="Kyrpides N."/>
            <person name="Ivanova N."/>
            <person name="Ovchinnikova G."/>
            <person name="Martinez-Romero E."/>
            <person name="Rogel M.A."/>
            <person name="Auchtung J."/>
            <person name="Tiedje J.M."/>
            <person name="Woyke T."/>
        </authorList>
    </citation>
    <scope>NUCLEOTIDE SEQUENCE</scope>
    <source>
        <strain evidence="1">CCGE1003</strain>
    </source>
</reference>
<dbReference type="KEGG" id="bgf:BC1003_6087"/>
<accession>E1TIS0</accession>
<dbReference type="EMBL" id="CP002218">
    <property type="protein sequence ID" value="ADN61979.1"/>
    <property type="molecule type" value="Genomic_DNA"/>
</dbReference>
<dbReference type="eggNOG" id="ENOG5030WM5">
    <property type="taxonomic scope" value="Bacteria"/>
</dbReference>
<dbReference type="AlphaFoldDB" id="E1TIS0"/>
<dbReference type="HOGENOM" id="CLU_1076373_0_0_4"/>
<protein>
    <submittedName>
        <fullName evidence="1">Uncharacterized protein</fullName>
    </submittedName>
</protein>
<evidence type="ECO:0000313" key="1">
    <source>
        <dbReference type="EMBL" id="ADN61979.1"/>
    </source>
</evidence>
<proteinExistence type="predicted"/>
<gene>
    <name evidence="1" type="ordered locus">BC1003_6087</name>
</gene>